<dbReference type="OrthoDB" id="2637568at2759"/>
<keyword evidence="2" id="KW-1185">Reference proteome</keyword>
<gene>
    <name evidence="1" type="ORF">F5147DRAFT_551765</name>
</gene>
<dbReference type="EMBL" id="JABBWM010000088">
    <property type="protein sequence ID" value="KAG2092830.1"/>
    <property type="molecule type" value="Genomic_DNA"/>
</dbReference>
<proteinExistence type="predicted"/>
<reference evidence="1" key="1">
    <citation type="journal article" date="2020" name="New Phytol.">
        <title>Comparative genomics reveals dynamic genome evolution in host specialist ectomycorrhizal fungi.</title>
        <authorList>
            <person name="Lofgren L.A."/>
            <person name="Nguyen N.H."/>
            <person name="Vilgalys R."/>
            <person name="Ruytinx J."/>
            <person name="Liao H.L."/>
            <person name="Branco S."/>
            <person name="Kuo A."/>
            <person name="LaButti K."/>
            <person name="Lipzen A."/>
            <person name="Andreopoulos W."/>
            <person name="Pangilinan J."/>
            <person name="Riley R."/>
            <person name="Hundley H."/>
            <person name="Na H."/>
            <person name="Barry K."/>
            <person name="Grigoriev I.V."/>
            <person name="Stajich J.E."/>
            <person name="Kennedy P.G."/>
        </authorList>
    </citation>
    <scope>NUCLEOTIDE SEQUENCE</scope>
    <source>
        <strain evidence="1">FC423</strain>
    </source>
</reference>
<feature type="non-terminal residue" evidence="1">
    <location>
        <position position="1"/>
    </location>
</feature>
<dbReference type="RefSeq" id="XP_041287005.1">
    <property type="nucleotide sequence ID" value="XM_041430419.1"/>
</dbReference>
<evidence type="ECO:0000313" key="1">
    <source>
        <dbReference type="EMBL" id="KAG2092830.1"/>
    </source>
</evidence>
<dbReference type="AlphaFoldDB" id="A0A9P7JNI4"/>
<organism evidence="1 2">
    <name type="scientific">Suillus discolor</name>
    <dbReference type="NCBI Taxonomy" id="1912936"/>
    <lineage>
        <taxon>Eukaryota</taxon>
        <taxon>Fungi</taxon>
        <taxon>Dikarya</taxon>
        <taxon>Basidiomycota</taxon>
        <taxon>Agaricomycotina</taxon>
        <taxon>Agaricomycetes</taxon>
        <taxon>Agaricomycetidae</taxon>
        <taxon>Boletales</taxon>
        <taxon>Suillineae</taxon>
        <taxon>Suillaceae</taxon>
        <taxon>Suillus</taxon>
    </lineage>
</organism>
<sequence length="93" mass="10022">NYPDETLMPGKLCPSLSRTKGIHDLSHQHRANLINHLKAGTLTIRAVVSNAARIRLTTSKDPVIIGDAPSACSMHSHGQCAFADGRIDRKGLP</sequence>
<comment type="caution">
    <text evidence="1">The sequence shown here is derived from an EMBL/GenBank/DDBJ whole genome shotgun (WGS) entry which is preliminary data.</text>
</comment>
<accession>A0A9P7JNI4</accession>
<dbReference type="GeneID" id="64692678"/>
<evidence type="ECO:0000313" key="2">
    <source>
        <dbReference type="Proteomes" id="UP000823399"/>
    </source>
</evidence>
<dbReference type="Proteomes" id="UP000823399">
    <property type="component" value="Unassembled WGS sequence"/>
</dbReference>
<name>A0A9P7JNI4_9AGAM</name>
<feature type="non-terminal residue" evidence="1">
    <location>
        <position position="93"/>
    </location>
</feature>
<protein>
    <submittedName>
        <fullName evidence="1">Uncharacterized protein</fullName>
    </submittedName>
</protein>